<gene>
    <name evidence="2" type="primary">yycH</name>
    <name evidence="2" type="ORF">K9V48_07670</name>
</gene>
<proteinExistence type="predicted"/>
<dbReference type="Proteomes" id="UP001165287">
    <property type="component" value="Unassembled WGS sequence"/>
</dbReference>
<evidence type="ECO:0000313" key="3">
    <source>
        <dbReference type="Proteomes" id="UP001165287"/>
    </source>
</evidence>
<dbReference type="Pfam" id="PF07435">
    <property type="entry name" value="YycH"/>
    <property type="match status" value="1"/>
</dbReference>
<dbReference type="InterPro" id="IPR042274">
    <property type="entry name" value="YycH/YycI_2"/>
</dbReference>
<name>A0ABS7UQ53_9BACI</name>
<comment type="caution">
    <text evidence="2">The sequence shown here is derived from an EMBL/GenBank/DDBJ whole genome shotgun (WGS) entry which is preliminary data.</text>
</comment>
<protein>
    <submittedName>
        <fullName evidence="2">Two-component system activity regulator YycH</fullName>
    </submittedName>
</protein>
<accession>A0ABS7UQ53</accession>
<feature type="domain" description="Regulatory protein YycH" evidence="1">
    <location>
        <begin position="4"/>
        <end position="437"/>
    </location>
</feature>
<dbReference type="Gene3D" id="3.10.450.310">
    <property type="match status" value="1"/>
</dbReference>
<reference evidence="2" key="1">
    <citation type="submission" date="2024-05" db="EMBL/GenBank/DDBJ databases">
        <title>Metabacillus sp. nov., isolated from the rhizosphere soil of tomato plants.</title>
        <authorList>
            <person name="Ma R."/>
        </authorList>
    </citation>
    <scope>NUCLEOTIDE SEQUENCE</scope>
    <source>
        <strain evidence="2">DBTR6</strain>
    </source>
</reference>
<sequence length="449" mass="52436">MNKESIKSAILAVLVIISLFFTWNVWSLRPSNEELQNQILVERDPIAEKTKRLFEVVKPQQLFIHDNETHYSTLNSDDLNSLWREMQGWKYNYSNERGFSTSFTKGDLEQLIHEDIGGNLELRFYEEIPLEIFQSMIEWDTEINGITSFDRILLKVAKANEVQKVYFVSDQDMKIVELTVNHEEASHFVSDLYEKRGEFDPYFVFNSGETNEILLPEREVNLFSYKYLFEDIEGERFKETLFSNPRIVKQDADISKNRYTDGTRELSIFPSTHSLRYVNPTLRDSNLIEAKTLVEQSIAFINDHGGWTDDYVLYDILENDQEIEFIMTIESIPVINSNEEPFGPTKISQRWGQNEIAKYERPSYHLKTQFPNGESTLMSGRAVVEVIKDDERLRKERIKKIYIAYELGASDRQEVVEVSPVWCIELNDGTLIKINEILEKPKGDENGLE</sequence>
<organism evidence="2 3">
    <name type="scientific">Metabacillus rhizolycopersici</name>
    <dbReference type="NCBI Taxonomy" id="2875709"/>
    <lineage>
        <taxon>Bacteria</taxon>
        <taxon>Bacillati</taxon>
        <taxon>Bacillota</taxon>
        <taxon>Bacilli</taxon>
        <taxon>Bacillales</taxon>
        <taxon>Bacillaceae</taxon>
        <taxon>Metabacillus</taxon>
    </lineage>
</organism>
<dbReference type="RefSeq" id="WP_224138113.1">
    <property type="nucleotide sequence ID" value="NZ_JAIQUM010000011.1"/>
</dbReference>
<dbReference type="EMBL" id="JAIQUM010000011">
    <property type="protein sequence ID" value="MBZ5750123.1"/>
    <property type="molecule type" value="Genomic_DNA"/>
</dbReference>
<evidence type="ECO:0000259" key="1">
    <source>
        <dbReference type="Pfam" id="PF07435"/>
    </source>
</evidence>
<keyword evidence="3" id="KW-1185">Reference proteome</keyword>
<dbReference type="Gene3D" id="3.30.310.160">
    <property type="entry name" value="YycH protein, domain 2"/>
    <property type="match status" value="1"/>
</dbReference>
<dbReference type="InterPro" id="IPR009996">
    <property type="entry name" value="YycH"/>
</dbReference>
<dbReference type="CDD" id="cd15787">
    <property type="entry name" value="YycH_N"/>
    <property type="match status" value="1"/>
</dbReference>
<evidence type="ECO:0000313" key="2">
    <source>
        <dbReference type="EMBL" id="MBZ5750123.1"/>
    </source>
</evidence>